<dbReference type="GO" id="GO:0005737">
    <property type="term" value="C:cytoplasm"/>
    <property type="evidence" value="ECO:0007669"/>
    <property type="project" value="TreeGrafter"/>
</dbReference>
<feature type="binding site" evidence="2">
    <location>
        <begin position="13"/>
        <end position="21"/>
    </location>
    <ligand>
        <name>ATP</name>
        <dbReference type="ChEBI" id="CHEBI:30616"/>
    </ligand>
</feature>
<feature type="binding site" evidence="2">
    <location>
        <begin position="183"/>
        <end position="185"/>
    </location>
    <ligand>
        <name>ATP</name>
        <dbReference type="ChEBI" id="CHEBI:30616"/>
    </ligand>
</feature>
<dbReference type="Pfam" id="PF01712">
    <property type="entry name" value="dNK"/>
    <property type="match status" value="1"/>
</dbReference>
<dbReference type="EMBL" id="AP018738">
    <property type="protein sequence ID" value="BBE51627.1"/>
    <property type="molecule type" value="Genomic_DNA"/>
</dbReference>
<dbReference type="InterPro" id="IPR027417">
    <property type="entry name" value="P-loop_NTPase"/>
</dbReference>
<dbReference type="SUPFAM" id="SSF52540">
    <property type="entry name" value="P-loop containing nucleoside triphosphate hydrolases"/>
    <property type="match status" value="1"/>
</dbReference>
<dbReference type="OrthoDB" id="9776634at2"/>
<reference evidence="4 5" key="1">
    <citation type="submission" date="2018-06" db="EMBL/GenBank/DDBJ databases">
        <title>OYT1 Genome Sequencing.</title>
        <authorList>
            <person name="Kato S."/>
            <person name="Itoh T."/>
            <person name="Ohkuma M."/>
        </authorList>
    </citation>
    <scope>NUCLEOTIDE SEQUENCE [LARGE SCALE GENOMIC DNA]</scope>
    <source>
        <strain evidence="4 5">OYT1</strain>
    </source>
</reference>
<dbReference type="InterPro" id="IPR050566">
    <property type="entry name" value="Deoxyribonucleoside_kinase"/>
</dbReference>
<dbReference type="GO" id="GO:0005524">
    <property type="term" value="F:ATP binding"/>
    <property type="evidence" value="ECO:0007669"/>
    <property type="project" value="UniProtKB-KW"/>
</dbReference>
<sequence>MSLDKYRHIVVEGPIGVGKTSLARKLAAHTGATTLFEKPEANPFLERFYLDPARYALSTQLSFLFQRITEMKQLTQAGMFEVNTVSDYLFAKDELFARLNLHDDEFMLYQNVFRHLAPQVPAPDLVIYLQAAPETLIERVHRRANPYERPISDSYLTRLSQAYSDFFYHYDAAPVFVVNSENLNFVDKADDFAMLMERIKQMRGAREYFNVGA</sequence>
<dbReference type="Proteomes" id="UP000033070">
    <property type="component" value="Chromosome"/>
</dbReference>
<feature type="active site" description="Proton acceptor" evidence="1">
    <location>
        <position position="81"/>
    </location>
</feature>
<keyword evidence="2" id="KW-0547">Nucleotide-binding</keyword>
<evidence type="ECO:0000259" key="3">
    <source>
        <dbReference type="Pfam" id="PF01712"/>
    </source>
</evidence>
<keyword evidence="5" id="KW-1185">Reference proteome</keyword>
<name>A0A2Z6GDT1_9PROT</name>
<dbReference type="CDD" id="cd01673">
    <property type="entry name" value="dNK"/>
    <property type="match status" value="1"/>
</dbReference>
<keyword evidence="4" id="KW-0808">Transferase</keyword>
<dbReference type="PANTHER" id="PTHR10513">
    <property type="entry name" value="DEOXYNUCLEOSIDE KINASE"/>
    <property type="match status" value="1"/>
</dbReference>
<dbReference type="Gene3D" id="3.40.50.300">
    <property type="entry name" value="P-loop containing nucleotide triphosphate hydrolases"/>
    <property type="match status" value="1"/>
</dbReference>
<dbReference type="InterPro" id="IPR002624">
    <property type="entry name" value="DCK/DGK"/>
</dbReference>
<organism evidence="4 5">
    <name type="scientific">Ferriphaselus amnicola</name>
    <dbReference type="NCBI Taxonomy" id="1188319"/>
    <lineage>
        <taxon>Bacteria</taxon>
        <taxon>Pseudomonadati</taxon>
        <taxon>Pseudomonadota</taxon>
        <taxon>Betaproteobacteria</taxon>
        <taxon>Nitrosomonadales</taxon>
        <taxon>Gallionellaceae</taxon>
        <taxon>Ferriphaselus</taxon>
    </lineage>
</organism>
<dbReference type="STRING" id="1188319.OYT1_01093"/>
<dbReference type="AlphaFoldDB" id="A0A2Z6GDT1"/>
<dbReference type="KEGG" id="fam:OYT1_ch2102"/>
<dbReference type="GO" id="GO:0019136">
    <property type="term" value="F:deoxynucleoside kinase activity"/>
    <property type="evidence" value="ECO:0007669"/>
    <property type="project" value="InterPro"/>
</dbReference>
<proteinExistence type="predicted"/>
<feature type="domain" description="Deoxynucleoside kinase" evidence="3">
    <location>
        <begin position="9"/>
        <end position="201"/>
    </location>
</feature>
<protein>
    <submittedName>
        <fullName evidence="4">Deoxyadenosine kinase</fullName>
    </submittedName>
</protein>
<keyword evidence="2" id="KW-0067">ATP-binding</keyword>
<dbReference type="InterPro" id="IPR031314">
    <property type="entry name" value="DNK_dom"/>
</dbReference>
<dbReference type="PANTHER" id="PTHR10513:SF46">
    <property type="entry name" value="DEOXYGUANOSINE KINASE"/>
    <property type="match status" value="1"/>
</dbReference>
<dbReference type="PIRSF" id="PIRSF000705">
    <property type="entry name" value="DNK"/>
    <property type="match status" value="1"/>
</dbReference>
<dbReference type="RefSeq" id="WP_062626278.1">
    <property type="nucleotide sequence ID" value="NZ_AP018738.1"/>
</dbReference>
<gene>
    <name evidence="4" type="ORF">OYT1_ch2102</name>
</gene>
<evidence type="ECO:0000313" key="5">
    <source>
        <dbReference type="Proteomes" id="UP000033070"/>
    </source>
</evidence>
<keyword evidence="4" id="KW-0418">Kinase</keyword>
<accession>A0A2Z6GDT1</accession>
<feature type="binding site" evidence="2">
    <location>
        <begin position="139"/>
        <end position="143"/>
    </location>
    <ligand>
        <name>ATP</name>
        <dbReference type="ChEBI" id="CHEBI:30616"/>
    </ligand>
</feature>
<evidence type="ECO:0000256" key="2">
    <source>
        <dbReference type="PIRSR" id="PIRSR000705-3"/>
    </source>
</evidence>
<evidence type="ECO:0000256" key="1">
    <source>
        <dbReference type="PIRSR" id="PIRSR000705-1"/>
    </source>
</evidence>
<evidence type="ECO:0000313" key="4">
    <source>
        <dbReference type="EMBL" id="BBE51627.1"/>
    </source>
</evidence>